<reference evidence="2" key="1">
    <citation type="submission" date="2011-01" db="EMBL/GenBank/DDBJ databases">
        <title>Complete sequence of plasmid1 of Rahnella sp. Y9602.</title>
        <authorList>
            <consortium name="US DOE Joint Genome Institute"/>
            <person name="Lucas S."/>
            <person name="Copeland A."/>
            <person name="Lapidus A."/>
            <person name="Cheng J.-F."/>
            <person name="Goodwin L."/>
            <person name="Pitluck S."/>
            <person name="Lu M."/>
            <person name="Detter J.C."/>
            <person name="Han C."/>
            <person name="Tapia R."/>
            <person name="Land M."/>
            <person name="Hauser L."/>
            <person name="Kyrpides N."/>
            <person name="Ivanova N."/>
            <person name="Ovchinnikova G."/>
            <person name="Pagani I."/>
            <person name="Sobecky P.A."/>
            <person name="Martinez R.J."/>
            <person name="Woyke T."/>
        </authorList>
    </citation>
    <scope>NUCLEOTIDE SEQUENCE [LARGE SCALE GENOMIC DNA]</scope>
    <source>
        <strain evidence="2">Y9602</strain>
        <plasmid evidence="2">pRAHAQ01</plasmid>
    </source>
</reference>
<dbReference type="EMBL" id="CP002506">
    <property type="protein sequence ID" value="ADW76251.1"/>
    <property type="molecule type" value="Genomic_DNA"/>
</dbReference>
<keyword evidence="1" id="KW-0614">Plasmid</keyword>
<evidence type="ECO:0000313" key="1">
    <source>
        <dbReference type="EMBL" id="ADW76251.1"/>
    </source>
</evidence>
<proteinExistence type="predicted"/>
<dbReference type="AlphaFoldDB" id="A0A0H3FIV9"/>
<gene>
    <name evidence="1" type="ordered locus">Rahaq_4671</name>
</gene>
<dbReference type="KEGG" id="rah:Rahaq_4671"/>
<dbReference type="Proteomes" id="UP000007257">
    <property type="component" value="Plasmid pRAHAQ01"/>
</dbReference>
<dbReference type="HOGENOM" id="CLU_168985_0_0_6"/>
<dbReference type="eggNOG" id="COG3668">
    <property type="taxonomic scope" value="Bacteria"/>
</dbReference>
<evidence type="ECO:0000313" key="2">
    <source>
        <dbReference type="Proteomes" id="UP000007257"/>
    </source>
</evidence>
<dbReference type="RefSeq" id="WP_013577932.1">
    <property type="nucleotide sequence ID" value="NC_015062.1"/>
</dbReference>
<name>A0A0H3FIV9_RAHSY</name>
<reference evidence="1 2" key="2">
    <citation type="journal article" date="2012" name="J. Bacteriol.">
        <title>Complete Genome Sequence of Rahnella sp. Strain Y9602, a Gammaproteobacterium Isolate from Metal- and Radionuclide-Contaminated Soil.</title>
        <authorList>
            <person name="Martinez R.J."/>
            <person name="Bruce D."/>
            <person name="Detter C."/>
            <person name="Goodwin L.A."/>
            <person name="Han J."/>
            <person name="Han C.S."/>
            <person name="Held B."/>
            <person name="Land M.L."/>
            <person name="Mikhailova N."/>
            <person name="Nolan M."/>
            <person name="Pennacchio L."/>
            <person name="Pitluck S."/>
            <person name="Tapia R."/>
            <person name="Woyke T."/>
            <person name="Sobecky P.A."/>
        </authorList>
    </citation>
    <scope>NUCLEOTIDE SEQUENCE [LARGE SCALE GENOMIC DNA]</scope>
    <source>
        <strain evidence="1 2">Y9602</strain>
        <plasmid evidence="1">pRAHAQ01</plasmid>
    </source>
</reference>
<sequence>MSATKSKITIEYLQTVKLSIDEIASFQTLQGNDPLKIINAVLDEFETKVKVFPLSCPVSPDLAALGIIKYRECNTLSGYRIIYTYDEPANLISVYVLLSQRQNVQALLFKKLIMG</sequence>
<geneLocation type="plasmid" evidence="1 2">
    <name>pRAHAQ01</name>
</geneLocation>
<accession>A0A0H3FIV9</accession>
<dbReference type="OrthoDB" id="6238102at2"/>
<organism evidence="1 2">
    <name type="scientific">Rahnella sp. (strain Y9602)</name>
    <dbReference type="NCBI Taxonomy" id="2703885"/>
    <lineage>
        <taxon>Bacteria</taxon>
        <taxon>Pseudomonadati</taxon>
        <taxon>Pseudomonadota</taxon>
        <taxon>Gammaproteobacteria</taxon>
        <taxon>Enterobacterales</taxon>
        <taxon>Yersiniaceae</taxon>
        <taxon>Rahnella</taxon>
    </lineage>
</organism>
<protein>
    <submittedName>
        <fullName evidence="1">Plasmid stabilization system</fullName>
    </submittedName>
</protein>